<evidence type="ECO:0000313" key="4">
    <source>
        <dbReference type="Proteomes" id="UP000698924"/>
    </source>
</evidence>
<reference evidence="3 4" key="1">
    <citation type="journal article" date="2021" name="Sci. Rep.">
        <title>The distribution of antibiotic resistance genes in chicken gut microbiota commensals.</title>
        <authorList>
            <person name="Juricova H."/>
            <person name="Matiasovicova J."/>
            <person name="Kubasova T."/>
            <person name="Cejkova D."/>
            <person name="Rychlik I."/>
        </authorList>
    </citation>
    <scope>NUCLEOTIDE SEQUENCE [LARGE SCALE GENOMIC DNA]</scope>
    <source>
        <strain evidence="3 4">An421</strain>
    </source>
</reference>
<keyword evidence="4" id="KW-1185">Reference proteome</keyword>
<evidence type="ECO:0000256" key="1">
    <source>
        <dbReference type="ARBA" id="ARBA00022737"/>
    </source>
</evidence>
<keyword evidence="1" id="KW-0677">Repeat</keyword>
<organism evidence="3 4">
    <name type="scientific">Caecibacteroides pullorum</name>
    <dbReference type="NCBI Taxonomy" id="2725562"/>
    <lineage>
        <taxon>Bacteria</taxon>
        <taxon>Pseudomonadati</taxon>
        <taxon>Bacteroidota</taxon>
        <taxon>Bacteroidia</taxon>
        <taxon>Bacteroidales</taxon>
        <taxon>Bacteroidaceae</taxon>
        <taxon>Caecibacteroides</taxon>
    </lineage>
</organism>
<evidence type="ECO:0008006" key="5">
    <source>
        <dbReference type="Google" id="ProtNLM"/>
    </source>
</evidence>
<evidence type="ECO:0000256" key="2">
    <source>
        <dbReference type="SAM" id="SignalP"/>
    </source>
</evidence>
<dbReference type="Proteomes" id="UP000698924">
    <property type="component" value="Unassembled WGS sequence"/>
</dbReference>
<gene>
    <name evidence="3" type="ORF">H6D15_11855</name>
</gene>
<feature type="signal peptide" evidence="2">
    <location>
        <begin position="1"/>
        <end position="22"/>
    </location>
</feature>
<proteinExistence type="predicted"/>
<dbReference type="EMBL" id="JACJMO010000021">
    <property type="protein sequence ID" value="MBM6858284.1"/>
    <property type="molecule type" value="Genomic_DNA"/>
</dbReference>
<dbReference type="PANTHER" id="PTHR46708">
    <property type="entry name" value="TENASCIN"/>
    <property type="match status" value="1"/>
</dbReference>
<dbReference type="AlphaFoldDB" id="A0AA40ZV46"/>
<dbReference type="PANTHER" id="PTHR46708:SF2">
    <property type="entry name" value="FIBRONECTIN TYPE-III DOMAIN-CONTAINING PROTEIN"/>
    <property type="match status" value="1"/>
</dbReference>
<dbReference type="InterPro" id="IPR050991">
    <property type="entry name" value="ECM_Regulatory_Proteins"/>
</dbReference>
<dbReference type="SUPFAM" id="SSF49265">
    <property type="entry name" value="Fibronectin type III"/>
    <property type="match status" value="1"/>
</dbReference>
<dbReference type="InterPro" id="IPR036116">
    <property type="entry name" value="FN3_sf"/>
</dbReference>
<comment type="caution">
    <text evidence="3">The sequence shown here is derived from an EMBL/GenBank/DDBJ whole genome shotgun (WGS) entry which is preliminary data.</text>
</comment>
<evidence type="ECO:0000313" key="3">
    <source>
        <dbReference type="EMBL" id="MBM6858284.1"/>
    </source>
</evidence>
<name>A0AA40ZV46_9BACT</name>
<feature type="chain" id="PRO_5041213817" description="DUF4906 domain-containing protein" evidence="2">
    <location>
        <begin position="23"/>
        <end position="734"/>
    </location>
</feature>
<accession>A0AA40ZV46</accession>
<keyword evidence="2" id="KW-0732">Signal</keyword>
<dbReference type="RefSeq" id="WP_204972644.1">
    <property type="nucleotide sequence ID" value="NZ_JAAZTS010000021.1"/>
</dbReference>
<protein>
    <recommendedName>
        <fullName evidence="5">DUF4906 domain-containing protein</fullName>
    </recommendedName>
</protein>
<sequence>MKLKPFLPLISLLMLFVFTSCNDDEEVNSAYLDLSKQVLTLTEGEATTSTFSFSVKASDANIPYLCLYVDKQTIDQVSKGELTAFLMDNLKKQAEAKDTPFEQYVSSISLKGDQTDLKIENLLPGRIYELVVFAVDGTRAAEQAEYLFFQTEIAEPVDCSFDVQVSDITDKTAQFAVKPSNKEVDYYFCTFPKATYQQAVDMGWDNLQILNTYFGEEMNHRVSELAPDGNITPEVIDQLLKQLFHQGDLTLNASGLQNNTEYIWMTAAFKTVEVDGALTFVIVSEPATGSYTTDKGDSSMIDMKFDIQVTDVTATSAKIKVVPEDLEQTYIWCYDPYDESTKDMTPMQIAEQFVRSQGPFVGFVVKSGIQEAPAATLTPGVKHYVLAFAYNIGTGIVSEPQCYEFNANPSEGDPSKMTFSYSINSLVPYQVDFNIIPSDETLPYTSLLMPDEDYNEAEAKAAIEEEVKLAYQESLRFDPEKPMSTFLYESYYRPGSRYSNVYKNLTPGKSYTLSYFALNNEGKVARVQADKSFITAPQFSDAEIKGECLGYFDGNEEAGKIFGDSAATAGRAIVVMRFTPSEGTKDPRYILVDKVYEQMSDVELYTSFNWTSISAERNYYAYVLSDWNTNYSCFMSVKNEEGVDSKVERLSIGQLIQANAGNIEDLKKIINDANAGTKALNLPNQKIAAQTEKGNKNQVQIPYRPAEMKQQAVAGQPMTFGREFYLPVVNSVKK</sequence>
<dbReference type="PROSITE" id="PS51257">
    <property type="entry name" value="PROKAR_LIPOPROTEIN"/>
    <property type="match status" value="1"/>
</dbReference>